<evidence type="ECO:0000256" key="1">
    <source>
        <dbReference type="ARBA" id="ARBA00006607"/>
    </source>
</evidence>
<dbReference type="Pfam" id="PF00118">
    <property type="entry name" value="Cpn60_TCP1"/>
    <property type="match status" value="2"/>
</dbReference>
<dbReference type="NCBIfam" id="NF000592">
    <property type="entry name" value="PRK00013.1"/>
    <property type="match status" value="1"/>
</dbReference>
<comment type="subunit">
    <text evidence="8">Forms a cylinder of 14 subunits composed of two heptameric rings stacked back-to-back. Interacts with the co-chaperonin GroES.</text>
</comment>
<dbReference type="SUPFAM" id="SSF48592">
    <property type="entry name" value="GroEL equatorial domain-like"/>
    <property type="match status" value="1"/>
</dbReference>
<dbReference type="GO" id="GO:0005524">
    <property type="term" value="F:ATP binding"/>
    <property type="evidence" value="ECO:0007669"/>
    <property type="project" value="UniProtKB-KW"/>
</dbReference>
<dbReference type="PRINTS" id="PR00298">
    <property type="entry name" value="CHAPERONIN60"/>
</dbReference>
<comment type="similarity">
    <text evidence="1 7">Belongs to the chaperonin (HSP60) family.</text>
</comment>
<proteinExistence type="inferred from homology"/>
<evidence type="ECO:0000313" key="9">
    <source>
        <dbReference type="EMBL" id="SMF97116.1"/>
    </source>
</evidence>
<protein>
    <recommendedName>
        <fullName evidence="8">60 kDa chaperonin</fullName>
    </recommendedName>
</protein>
<keyword evidence="3" id="KW-0547">Nucleotide-binding</keyword>
<keyword evidence="2" id="KW-0963">Cytoplasm</keyword>
<organism evidence="9 10">
    <name type="scientific">Methylomagnum ishizawai</name>
    <dbReference type="NCBI Taxonomy" id="1760988"/>
    <lineage>
        <taxon>Bacteria</taxon>
        <taxon>Pseudomonadati</taxon>
        <taxon>Pseudomonadota</taxon>
        <taxon>Gammaproteobacteria</taxon>
        <taxon>Methylococcales</taxon>
        <taxon>Methylococcaceae</taxon>
        <taxon>Methylomagnum</taxon>
    </lineage>
</organism>
<reference evidence="9 10" key="1">
    <citation type="submission" date="2016-12" db="EMBL/GenBank/DDBJ databases">
        <authorList>
            <person name="Song W.-J."/>
            <person name="Kurnit D.M."/>
        </authorList>
    </citation>
    <scope>NUCLEOTIDE SEQUENCE [LARGE SCALE GENOMIC DNA]</scope>
    <source>
        <strain evidence="9 10">175</strain>
    </source>
</reference>
<keyword evidence="4" id="KW-0067">ATP-binding</keyword>
<dbReference type="GO" id="GO:0140662">
    <property type="term" value="F:ATP-dependent protein folding chaperone"/>
    <property type="evidence" value="ECO:0007669"/>
    <property type="project" value="InterPro"/>
</dbReference>
<dbReference type="Gene3D" id="3.30.260.10">
    <property type="entry name" value="TCP-1-like chaperonin intermediate domain"/>
    <property type="match status" value="1"/>
</dbReference>
<keyword evidence="6" id="KW-0413">Isomerase</keyword>
<gene>
    <name evidence="9" type="ORF">SAMN02949497_4535</name>
</gene>
<dbReference type="InterPro" id="IPR001844">
    <property type="entry name" value="Cpn60/GroEL"/>
</dbReference>
<dbReference type="EMBL" id="FXAM01000001">
    <property type="protein sequence ID" value="SMF97116.1"/>
    <property type="molecule type" value="Genomic_DNA"/>
</dbReference>
<evidence type="ECO:0000256" key="7">
    <source>
        <dbReference type="RuleBase" id="RU000418"/>
    </source>
</evidence>
<dbReference type="Proteomes" id="UP000192923">
    <property type="component" value="Unassembled WGS sequence"/>
</dbReference>
<sequence>MSKRLVFDGEARAGILKGIDILGRAVETTYGYQGPCVMVQHRTQGLPPFFTRDGVTVANSVVLGDRLADLGARMLRDVANAVSREAGDGTTTAVVLARAIARGLLRSLAAGADPHRLREGMDAAVKLVEDDLRRRALPLQGDMVAQVAEVSMRKEGQVGRLLQQAYAEVGPDGAVTVEPGWTRADTLDIGEGFRYELGFLSPGFETDPVRRAADIEGARVLLYHGTVTDFMDLIPLLEAVNEAGQALVIACDGIDERPLQGLVMNVKRGVFRALAVKAPGHGDRRRDWLDDLATATGARVLVPERGDNLERAAPEVLGHAAKVVADADSASFIGCGGDPVAVARRVAGLGKEADAIRARKPGEGSPTGNLHDLEDLEARISALVGRIATVRVGGTTEPEIKERLQRAENARRSVRAALEEGVVPGGGVGLLQAREALGRLLLTDLDWQRGVAIVSEALEQPFRALVGNAGINPVAALARIEAAGNARFGYDASSGAFGDLVAAGVLDPVKVLRLALVQAAGIAATVLSSGAVVLNEQSGLPHLPGFSAEWAAATREDPRA</sequence>
<evidence type="ECO:0000256" key="2">
    <source>
        <dbReference type="ARBA" id="ARBA00022490"/>
    </source>
</evidence>
<dbReference type="SUPFAM" id="SSF52029">
    <property type="entry name" value="GroEL apical domain-like"/>
    <property type="match status" value="1"/>
</dbReference>
<keyword evidence="5" id="KW-0143">Chaperone</keyword>
<dbReference type="Gene3D" id="3.50.7.10">
    <property type="entry name" value="GroEL"/>
    <property type="match status" value="1"/>
</dbReference>
<evidence type="ECO:0000256" key="4">
    <source>
        <dbReference type="ARBA" id="ARBA00022840"/>
    </source>
</evidence>
<evidence type="ECO:0000256" key="3">
    <source>
        <dbReference type="ARBA" id="ARBA00022741"/>
    </source>
</evidence>
<dbReference type="InterPro" id="IPR002423">
    <property type="entry name" value="Cpn60/GroEL/TCP-1"/>
</dbReference>
<evidence type="ECO:0000256" key="8">
    <source>
        <dbReference type="RuleBase" id="RU000419"/>
    </source>
</evidence>
<evidence type="ECO:0000256" key="6">
    <source>
        <dbReference type="ARBA" id="ARBA00023235"/>
    </source>
</evidence>
<dbReference type="AlphaFoldDB" id="A0A1Y6D3E1"/>
<dbReference type="SUPFAM" id="SSF54849">
    <property type="entry name" value="GroEL-intermediate domain like"/>
    <property type="match status" value="1"/>
</dbReference>
<evidence type="ECO:0000313" key="10">
    <source>
        <dbReference type="Proteomes" id="UP000192923"/>
    </source>
</evidence>
<dbReference type="InterPro" id="IPR027413">
    <property type="entry name" value="GROEL-like_equatorial_sf"/>
</dbReference>
<dbReference type="InterPro" id="IPR027410">
    <property type="entry name" value="TCP-1-like_intermed_sf"/>
</dbReference>
<evidence type="ECO:0000256" key="5">
    <source>
        <dbReference type="ARBA" id="ARBA00023186"/>
    </source>
</evidence>
<dbReference type="OrthoDB" id="9766614at2"/>
<dbReference type="GO" id="GO:0016853">
    <property type="term" value="F:isomerase activity"/>
    <property type="evidence" value="ECO:0007669"/>
    <property type="project" value="UniProtKB-KW"/>
</dbReference>
<dbReference type="NCBIfam" id="NF009487">
    <property type="entry name" value="PRK12849.1"/>
    <property type="match status" value="1"/>
</dbReference>
<keyword evidence="10" id="KW-1185">Reference proteome</keyword>
<name>A0A1Y6D3E1_9GAMM</name>
<accession>A0A1Y6D3E1</accession>
<dbReference type="FunFam" id="3.50.7.10:FF:000001">
    <property type="entry name" value="60 kDa chaperonin"/>
    <property type="match status" value="1"/>
</dbReference>
<dbReference type="RefSeq" id="WP_085215936.1">
    <property type="nucleotide sequence ID" value="NZ_FXAM01000001.1"/>
</dbReference>
<dbReference type="Gene3D" id="1.10.560.10">
    <property type="entry name" value="GroEL-like equatorial domain"/>
    <property type="match status" value="1"/>
</dbReference>
<comment type="function">
    <text evidence="8">Together with its co-chaperonin GroES, plays an essential role in assisting protein folding. The GroEL-GroES system forms a nano-cage that allows encapsulation of the non-native substrate proteins and provides a physical environment optimized to promote and accelerate protein folding.</text>
</comment>
<dbReference type="InterPro" id="IPR027409">
    <property type="entry name" value="GroEL-like_apical_dom_sf"/>
</dbReference>
<dbReference type="PANTHER" id="PTHR45633">
    <property type="entry name" value="60 KDA HEAT SHOCK PROTEIN, MITOCHONDRIAL"/>
    <property type="match status" value="1"/>
</dbReference>
<dbReference type="STRING" id="1760988.SAMN02949497_4535"/>
<dbReference type="GO" id="GO:0042026">
    <property type="term" value="P:protein refolding"/>
    <property type="evidence" value="ECO:0007669"/>
    <property type="project" value="InterPro"/>
</dbReference>